<dbReference type="Gene3D" id="1.10.8.290">
    <property type="entry name" value="uncharacterized protein sp1917 domain"/>
    <property type="match status" value="1"/>
</dbReference>
<evidence type="ECO:0000313" key="2">
    <source>
        <dbReference type="Proteomes" id="UP000294743"/>
    </source>
</evidence>
<comment type="caution">
    <text evidence="1">The sequence shown here is derived from an EMBL/GenBank/DDBJ whole genome shotgun (WGS) entry which is preliminary data.</text>
</comment>
<keyword evidence="2" id="KW-1185">Reference proteome</keyword>
<organism evidence="1 2">
    <name type="scientific">Breznakia blatticola</name>
    <dbReference type="NCBI Taxonomy" id="1754012"/>
    <lineage>
        <taxon>Bacteria</taxon>
        <taxon>Bacillati</taxon>
        <taxon>Bacillota</taxon>
        <taxon>Erysipelotrichia</taxon>
        <taxon>Erysipelotrichales</taxon>
        <taxon>Erysipelotrichaceae</taxon>
        <taxon>Breznakia</taxon>
    </lineage>
</organism>
<dbReference type="Proteomes" id="UP000294743">
    <property type="component" value="Unassembled WGS sequence"/>
</dbReference>
<dbReference type="InterPro" id="IPR023204">
    <property type="entry name" value="SP1917_dom_sf"/>
</dbReference>
<dbReference type="InterPro" id="IPR014580">
    <property type="entry name" value="UCP033199"/>
</dbReference>
<dbReference type="Pfam" id="PF09966">
    <property type="entry name" value="DUF2200"/>
    <property type="match status" value="1"/>
</dbReference>
<dbReference type="RefSeq" id="WP_134168586.1">
    <property type="nucleotide sequence ID" value="NZ_SODD01000008.1"/>
</dbReference>
<dbReference type="AlphaFoldDB" id="A0A4R8A588"/>
<reference evidence="1 2" key="1">
    <citation type="submission" date="2019-03" db="EMBL/GenBank/DDBJ databases">
        <title>Genomic Encyclopedia of Type Strains, Phase IV (KMG-IV): sequencing the most valuable type-strain genomes for metagenomic binning, comparative biology and taxonomic classification.</title>
        <authorList>
            <person name="Goeker M."/>
        </authorList>
    </citation>
    <scope>NUCLEOTIDE SEQUENCE [LARGE SCALE GENOMIC DNA]</scope>
    <source>
        <strain evidence="1 2">DSM 28867</strain>
    </source>
</reference>
<dbReference type="EMBL" id="SODD01000008">
    <property type="protein sequence ID" value="TDW24658.1"/>
    <property type="molecule type" value="Genomic_DNA"/>
</dbReference>
<accession>A0A4R8A588</accession>
<proteinExistence type="predicted"/>
<gene>
    <name evidence="1" type="ORF">EDD63_10811</name>
</gene>
<protein>
    <submittedName>
        <fullName evidence="1">Uncharacterized protein DUF2200</fullName>
    </submittedName>
</protein>
<evidence type="ECO:0000313" key="1">
    <source>
        <dbReference type="EMBL" id="TDW24658.1"/>
    </source>
</evidence>
<sequence length="56" mass="6402">MRESHIDMDHFIQNAPAIHPNASMIQGVIGNQKVEDMEESILKTVKQLEIMLNELN</sequence>
<name>A0A4R8A588_9FIRM</name>